<dbReference type="OrthoDB" id="9815923at2"/>
<accession>A0A2K8N5K0</accession>
<dbReference type="InterPro" id="IPR001173">
    <property type="entry name" value="Glyco_trans_2-like"/>
</dbReference>
<organism evidence="2 3">
    <name type="scientific">Kyrpidia spormannii</name>
    <dbReference type="NCBI Taxonomy" id="2055160"/>
    <lineage>
        <taxon>Bacteria</taxon>
        <taxon>Bacillati</taxon>
        <taxon>Bacillota</taxon>
        <taxon>Bacilli</taxon>
        <taxon>Bacillales</taxon>
        <taxon>Alicyclobacillaceae</taxon>
        <taxon>Kyrpidia</taxon>
    </lineage>
</organism>
<evidence type="ECO:0000313" key="3">
    <source>
        <dbReference type="Proteomes" id="UP000231932"/>
    </source>
</evidence>
<dbReference type="AlphaFoldDB" id="A0A2K8N5K0"/>
<reference evidence="3" key="1">
    <citation type="submission" date="2017-11" db="EMBL/GenBank/DDBJ databases">
        <title>Complete Genome Sequence of Kyrpidia sp. Strain EA-1, a thermophilic, hydrogen-oxidizing Bacterium, isolated from the Azores.</title>
        <authorList>
            <person name="Reiner J.E."/>
            <person name="Lapp C.J."/>
            <person name="Bunk B."/>
            <person name="Gescher J."/>
        </authorList>
    </citation>
    <scope>NUCLEOTIDE SEQUENCE [LARGE SCALE GENOMIC DNA]</scope>
    <source>
        <strain evidence="3">EA-1</strain>
    </source>
</reference>
<dbReference type="GO" id="GO:0016740">
    <property type="term" value="F:transferase activity"/>
    <property type="evidence" value="ECO:0007669"/>
    <property type="project" value="UniProtKB-KW"/>
</dbReference>
<dbReference type="InterPro" id="IPR029044">
    <property type="entry name" value="Nucleotide-diphossugar_trans"/>
</dbReference>
<gene>
    <name evidence="2" type="ORF">CVV65_01750</name>
</gene>
<dbReference type="EMBL" id="CP024955">
    <property type="protein sequence ID" value="ATY83850.1"/>
    <property type="molecule type" value="Genomic_DNA"/>
</dbReference>
<keyword evidence="2" id="KW-0808">Transferase</keyword>
<dbReference type="KEGG" id="kyr:CVV65_01750"/>
<feature type="domain" description="Glycosyltransferase 2-like" evidence="1">
    <location>
        <begin position="2"/>
        <end position="92"/>
    </location>
</feature>
<dbReference type="Proteomes" id="UP000231932">
    <property type="component" value="Chromosome"/>
</dbReference>
<evidence type="ECO:0000313" key="2">
    <source>
        <dbReference type="EMBL" id="ATY83850.1"/>
    </source>
</evidence>
<dbReference type="PANTHER" id="PTHR43630:SF2">
    <property type="entry name" value="GLYCOSYLTRANSFERASE"/>
    <property type="match status" value="1"/>
</dbReference>
<dbReference type="Gene3D" id="3.90.550.10">
    <property type="entry name" value="Spore Coat Polysaccharide Biosynthesis Protein SpsA, Chain A"/>
    <property type="match status" value="1"/>
</dbReference>
<dbReference type="CDD" id="cd02511">
    <property type="entry name" value="Beta4Glucosyltransferase"/>
    <property type="match status" value="1"/>
</dbReference>
<dbReference type="PANTHER" id="PTHR43630">
    <property type="entry name" value="POLY-BETA-1,6-N-ACETYL-D-GLUCOSAMINE SYNTHASE"/>
    <property type="match status" value="1"/>
</dbReference>
<keyword evidence="3" id="KW-1185">Reference proteome</keyword>
<dbReference type="Pfam" id="PF00535">
    <property type="entry name" value="Glycos_transf_2"/>
    <property type="match status" value="1"/>
</dbReference>
<protein>
    <submittedName>
        <fullName evidence="2">Glycosyltransferase family 2 protein</fullName>
    </submittedName>
</protein>
<dbReference type="SUPFAM" id="SSF53448">
    <property type="entry name" value="Nucleotide-diphospho-sugar transferases"/>
    <property type="match status" value="1"/>
</dbReference>
<sequence length="265" mass="31387">MRSVKNWADEIVVVDMYSEDRTTEIAKQYGAKVFYHDRIGFVEPARNYAISRTQGDWILVLDADEVVPLSLSQMLCQIVEDDRADVVKIPRLNYLLGAPMYFCGWGPGQDRHMRFFKRNMLIMSEDIHKPPQPTSDARVYEIEYTEPGLALIHFNYIDATQFIEKLNRYTTIEAVQAYDRGQRPSTITIIWTMIKEFLIRYVLLQGFRDGWRGWYLSLFMMFYRAATFTKLTEFQRYGGRERVIRDYQNLAEQIVREHEREVTQT</sequence>
<proteinExistence type="predicted"/>
<name>A0A2K8N5K0_9BACL</name>
<evidence type="ECO:0000259" key="1">
    <source>
        <dbReference type="Pfam" id="PF00535"/>
    </source>
</evidence>